<proteinExistence type="predicted"/>
<dbReference type="OrthoDB" id="5327923at2759"/>
<dbReference type="AlphaFoldDB" id="A0A9P6L6Y4"/>
<dbReference type="SUPFAM" id="SSF56112">
    <property type="entry name" value="Protein kinase-like (PK-like)"/>
    <property type="match status" value="1"/>
</dbReference>
<evidence type="ECO:0000256" key="1">
    <source>
        <dbReference type="PROSITE-ProRule" id="PRU10141"/>
    </source>
</evidence>
<feature type="non-terminal residue" evidence="2">
    <location>
        <position position="1"/>
    </location>
</feature>
<organism evidence="2 3">
    <name type="scientific">Thelephora terrestris</name>
    <dbReference type="NCBI Taxonomy" id="56493"/>
    <lineage>
        <taxon>Eukaryota</taxon>
        <taxon>Fungi</taxon>
        <taxon>Dikarya</taxon>
        <taxon>Basidiomycota</taxon>
        <taxon>Agaricomycotina</taxon>
        <taxon>Agaricomycetes</taxon>
        <taxon>Thelephorales</taxon>
        <taxon>Thelephoraceae</taxon>
        <taxon>Thelephora</taxon>
    </lineage>
</organism>
<keyword evidence="3" id="KW-1185">Reference proteome</keyword>
<feature type="binding site" evidence="1">
    <location>
        <position position="70"/>
    </location>
    <ligand>
        <name>ATP</name>
        <dbReference type="ChEBI" id="CHEBI:30616"/>
    </ligand>
</feature>
<keyword evidence="1" id="KW-0547">Nucleotide-binding</keyword>
<dbReference type="GO" id="GO:0005524">
    <property type="term" value="F:ATP binding"/>
    <property type="evidence" value="ECO:0007669"/>
    <property type="project" value="UniProtKB-UniRule"/>
</dbReference>
<feature type="non-terminal residue" evidence="2">
    <location>
        <position position="212"/>
    </location>
</feature>
<keyword evidence="1" id="KW-0067">ATP-binding</keyword>
<sequence>PWIYERLYPSFSRDWSADRFAEDPLTAELSLDPEEVVGVGNHSNVYRATLTLPKGLSGRTPDGKITVVAKTAFPHSNHRALLHNEAKIFGSFPRHFSEEWCGYNMVSPLSWPVPVGPIVPKFYGYYLPTGENRDKLSPILLMEECGNPVDPDILTPDQRTECHSLFLRFHSQGYLHQSTYIRNVVIQPGPLTRHPQERSMSTPSFRLIDFGR</sequence>
<dbReference type="EMBL" id="WIUZ02000007">
    <property type="protein sequence ID" value="KAF9785305.1"/>
    <property type="molecule type" value="Genomic_DNA"/>
</dbReference>
<reference evidence="2" key="2">
    <citation type="submission" date="2020-11" db="EMBL/GenBank/DDBJ databases">
        <authorList>
            <consortium name="DOE Joint Genome Institute"/>
            <person name="Kuo A."/>
            <person name="Miyauchi S."/>
            <person name="Kiss E."/>
            <person name="Drula E."/>
            <person name="Kohler A."/>
            <person name="Sanchez-Garcia M."/>
            <person name="Andreopoulos B."/>
            <person name="Barry K.W."/>
            <person name="Bonito G."/>
            <person name="Buee M."/>
            <person name="Carver A."/>
            <person name="Chen C."/>
            <person name="Cichocki N."/>
            <person name="Clum A."/>
            <person name="Culley D."/>
            <person name="Crous P.W."/>
            <person name="Fauchery L."/>
            <person name="Girlanda M."/>
            <person name="Hayes R."/>
            <person name="Keri Z."/>
            <person name="Labutti K."/>
            <person name="Lipzen A."/>
            <person name="Lombard V."/>
            <person name="Magnuson J."/>
            <person name="Maillard F."/>
            <person name="Morin E."/>
            <person name="Murat C."/>
            <person name="Nolan M."/>
            <person name="Ohm R."/>
            <person name="Pangilinan J."/>
            <person name="Pereira M."/>
            <person name="Perotto S."/>
            <person name="Peter M."/>
            <person name="Riley R."/>
            <person name="Sitrit Y."/>
            <person name="Stielow B."/>
            <person name="Szollosi G."/>
            <person name="Zifcakova L."/>
            <person name="Stursova M."/>
            <person name="Spatafora J.W."/>
            <person name="Tedersoo L."/>
            <person name="Vaario L.-M."/>
            <person name="Yamada A."/>
            <person name="Yan M."/>
            <person name="Wang P."/>
            <person name="Xu J."/>
            <person name="Bruns T."/>
            <person name="Baldrian P."/>
            <person name="Vilgalys R."/>
            <person name="Henrissat B."/>
            <person name="Grigoriev I.V."/>
            <person name="Hibbett D."/>
            <person name="Nagy L.G."/>
            <person name="Martin F.M."/>
        </authorList>
    </citation>
    <scope>NUCLEOTIDE SEQUENCE</scope>
    <source>
        <strain evidence="2">UH-Tt-Lm1</strain>
    </source>
</reference>
<comment type="caution">
    <text evidence="2">The sequence shown here is derived from an EMBL/GenBank/DDBJ whole genome shotgun (WGS) entry which is preliminary data.</text>
</comment>
<reference evidence="2" key="1">
    <citation type="journal article" date="2020" name="Nat. Commun.">
        <title>Large-scale genome sequencing of mycorrhizal fungi provides insights into the early evolution of symbiotic traits.</title>
        <authorList>
            <person name="Miyauchi S."/>
            <person name="Kiss E."/>
            <person name="Kuo A."/>
            <person name="Drula E."/>
            <person name="Kohler A."/>
            <person name="Sanchez-Garcia M."/>
            <person name="Morin E."/>
            <person name="Andreopoulos B."/>
            <person name="Barry K.W."/>
            <person name="Bonito G."/>
            <person name="Buee M."/>
            <person name="Carver A."/>
            <person name="Chen C."/>
            <person name="Cichocki N."/>
            <person name="Clum A."/>
            <person name="Culley D."/>
            <person name="Crous P.W."/>
            <person name="Fauchery L."/>
            <person name="Girlanda M."/>
            <person name="Hayes R.D."/>
            <person name="Keri Z."/>
            <person name="LaButti K."/>
            <person name="Lipzen A."/>
            <person name="Lombard V."/>
            <person name="Magnuson J."/>
            <person name="Maillard F."/>
            <person name="Murat C."/>
            <person name="Nolan M."/>
            <person name="Ohm R.A."/>
            <person name="Pangilinan J."/>
            <person name="Pereira M.F."/>
            <person name="Perotto S."/>
            <person name="Peter M."/>
            <person name="Pfister S."/>
            <person name="Riley R."/>
            <person name="Sitrit Y."/>
            <person name="Stielow J.B."/>
            <person name="Szollosi G."/>
            <person name="Zifcakova L."/>
            <person name="Stursova M."/>
            <person name="Spatafora J.W."/>
            <person name="Tedersoo L."/>
            <person name="Vaario L.M."/>
            <person name="Yamada A."/>
            <person name="Yan M."/>
            <person name="Wang P."/>
            <person name="Xu J."/>
            <person name="Bruns T."/>
            <person name="Baldrian P."/>
            <person name="Vilgalys R."/>
            <person name="Dunand C."/>
            <person name="Henrissat B."/>
            <person name="Grigoriev I.V."/>
            <person name="Hibbett D."/>
            <person name="Nagy L.G."/>
            <person name="Martin F.M."/>
        </authorList>
    </citation>
    <scope>NUCLEOTIDE SEQUENCE</scope>
    <source>
        <strain evidence="2">UH-Tt-Lm1</strain>
    </source>
</reference>
<evidence type="ECO:0000313" key="2">
    <source>
        <dbReference type="EMBL" id="KAF9785305.1"/>
    </source>
</evidence>
<accession>A0A9P6L6Y4</accession>
<evidence type="ECO:0008006" key="4">
    <source>
        <dbReference type="Google" id="ProtNLM"/>
    </source>
</evidence>
<evidence type="ECO:0000313" key="3">
    <source>
        <dbReference type="Proteomes" id="UP000736335"/>
    </source>
</evidence>
<gene>
    <name evidence="2" type="ORF">BJ322DRAFT_989382</name>
</gene>
<name>A0A9P6L6Y4_9AGAM</name>
<dbReference type="PROSITE" id="PS00107">
    <property type="entry name" value="PROTEIN_KINASE_ATP"/>
    <property type="match status" value="1"/>
</dbReference>
<protein>
    <recommendedName>
        <fullName evidence="4">Protein kinase domain-containing protein</fullName>
    </recommendedName>
</protein>
<dbReference type="InterPro" id="IPR011009">
    <property type="entry name" value="Kinase-like_dom_sf"/>
</dbReference>
<dbReference type="Proteomes" id="UP000736335">
    <property type="component" value="Unassembled WGS sequence"/>
</dbReference>
<dbReference type="InterPro" id="IPR017441">
    <property type="entry name" value="Protein_kinase_ATP_BS"/>
</dbReference>